<evidence type="ECO:0000259" key="1">
    <source>
        <dbReference type="PROSITE" id="PS50164"/>
    </source>
</evidence>
<dbReference type="RefSeq" id="WP_236115492.1">
    <property type="nucleotide sequence ID" value="NZ_JAKGTI010000003.1"/>
</dbReference>
<dbReference type="PROSITE" id="PS50164">
    <property type="entry name" value="GIY_YIG"/>
    <property type="match status" value="1"/>
</dbReference>
<reference evidence="2 3" key="1">
    <citation type="submission" date="2022-01" db="EMBL/GenBank/DDBJ databases">
        <title>Maritalea mediterranea sp. nov., isolated from marine plastic residues from the Malva-rosa beach (Valencia, Spain).</title>
        <authorList>
            <person name="Vidal-Verdu A."/>
            <person name="Molina-Menor E."/>
            <person name="Pascual J."/>
            <person name="Pereto J."/>
            <person name="Porcar M."/>
        </authorList>
    </citation>
    <scope>NUCLEOTIDE SEQUENCE [LARGE SCALE GENOMIC DNA]</scope>
    <source>
        <strain evidence="2 3">P4.10X</strain>
    </source>
</reference>
<feature type="domain" description="GIY-YIG" evidence="1">
    <location>
        <begin position="13"/>
        <end position="102"/>
    </location>
</feature>
<dbReference type="Proteomes" id="UP001201217">
    <property type="component" value="Unassembled WGS sequence"/>
</dbReference>
<gene>
    <name evidence="2" type="ORF">L1I42_14905</name>
</gene>
<sequence>MQNSFSPEVIKELGFYVYRLIDPRNGETFYIGKGKGNRVFHHIAGELDTKNEELNGKQTRIYEIKLMGLEVQHIIQRHGMDEPTAFEVEAALMDAFPGATNIAGGHGNSDRGAAHSEEIIRRYSAPLAELNHKIVEITVNRLATERSIYDATRFCWRVSRNRVESAELVLAIVNGLIVEVFQPSSWLDAVPENFPNFEFNETNEGRLGFVGEIAPEDVRSQYIHKRAPKRSKGAANPVRYWNM</sequence>
<organism evidence="2 3">
    <name type="scientific">Maritalea mediterranea</name>
    <dbReference type="NCBI Taxonomy" id="2909667"/>
    <lineage>
        <taxon>Bacteria</taxon>
        <taxon>Pseudomonadati</taxon>
        <taxon>Pseudomonadota</taxon>
        <taxon>Alphaproteobacteria</taxon>
        <taxon>Hyphomicrobiales</taxon>
        <taxon>Devosiaceae</taxon>
        <taxon>Maritalea</taxon>
    </lineage>
</organism>
<comment type="caution">
    <text evidence="2">The sequence shown here is derived from an EMBL/GenBank/DDBJ whole genome shotgun (WGS) entry which is preliminary data.</text>
</comment>
<keyword evidence="3" id="KW-1185">Reference proteome</keyword>
<dbReference type="EMBL" id="JAKGTI010000003">
    <property type="protein sequence ID" value="MCF4099782.1"/>
    <property type="molecule type" value="Genomic_DNA"/>
</dbReference>
<proteinExistence type="predicted"/>
<accession>A0ABS9EAB0</accession>
<protein>
    <recommendedName>
        <fullName evidence="1">GIY-YIG domain-containing protein</fullName>
    </recommendedName>
</protein>
<name>A0ABS9EAB0_9HYPH</name>
<evidence type="ECO:0000313" key="3">
    <source>
        <dbReference type="Proteomes" id="UP001201217"/>
    </source>
</evidence>
<dbReference type="CDD" id="cd10440">
    <property type="entry name" value="GIY-YIG_COG3680"/>
    <property type="match status" value="1"/>
</dbReference>
<dbReference type="Pfam" id="PF22945">
    <property type="entry name" value="LEM-3_GIY-YIG"/>
    <property type="match status" value="1"/>
</dbReference>
<dbReference type="InterPro" id="IPR000305">
    <property type="entry name" value="GIY-YIG_endonuc"/>
</dbReference>
<evidence type="ECO:0000313" key="2">
    <source>
        <dbReference type="EMBL" id="MCF4099782.1"/>
    </source>
</evidence>